<gene>
    <name evidence="2" type="ORF">TNCT_620561</name>
</gene>
<dbReference type="Proteomes" id="UP000887116">
    <property type="component" value="Unassembled WGS sequence"/>
</dbReference>
<organism evidence="2 3">
    <name type="scientific">Trichonephila clavata</name>
    <name type="common">Joro spider</name>
    <name type="synonym">Nephila clavata</name>
    <dbReference type="NCBI Taxonomy" id="2740835"/>
    <lineage>
        <taxon>Eukaryota</taxon>
        <taxon>Metazoa</taxon>
        <taxon>Ecdysozoa</taxon>
        <taxon>Arthropoda</taxon>
        <taxon>Chelicerata</taxon>
        <taxon>Arachnida</taxon>
        <taxon>Araneae</taxon>
        <taxon>Araneomorphae</taxon>
        <taxon>Entelegynae</taxon>
        <taxon>Araneoidea</taxon>
        <taxon>Nephilidae</taxon>
        <taxon>Trichonephila</taxon>
    </lineage>
</organism>
<feature type="region of interest" description="Disordered" evidence="1">
    <location>
        <begin position="122"/>
        <end position="153"/>
    </location>
</feature>
<evidence type="ECO:0000256" key="1">
    <source>
        <dbReference type="SAM" id="MobiDB-lite"/>
    </source>
</evidence>
<evidence type="ECO:0000313" key="2">
    <source>
        <dbReference type="EMBL" id="GFQ68532.1"/>
    </source>
</evidence>
<accession>A0A8X6F2V4</accession>
<feature type="compositionally biased region" description="Basic and acidic residues" evidence="1">
    <location>
        <begin position="122"/>
        <end position="133"/>
    </location>
</feature>
<feature type="compositionally biased region" description="Polar residues" evidence="1">
    <location>
        <begin position="137"/>
        <end position="153"/>
    </location>
</feature>
<evidence type="ECO:0000313" key="3">
    <source>
        <dbReference type="Proteomes" id="UP000887116"/>
    </source>
</evidence>
<name>A0A8X6F2V4_TRICU</name>
<protein>
    <submittedName>
        <fullName evidence="2">Uncharacterized protein</fullName>
    </submittedName>
</protein>
<dbReference type="EMBL" id="BMAO01020595">
    <property type="protein sequence ID" value="GFQ68532.1"/>
    <property type="molecule type" value="Genomic_DNA"/>
</dbReference>
<sequence>MAIPTSNAQNYTHLPISIRHIIPSQKFKFVIRKPRDLVLSLGLYYLPSYFPVRRQQATHLPFEFYRIYLHNLRHHLPCLRFPRQGFVVRMFCIPQHLVSFIFLDEAQSEVIRPFEPRRRFHDSEHHEGRDEMRWQATGASRSSLISAANRSAR</sequence>
<proteinExistence type="predicted"/>
<dbReference type="AlphaFoldDB" id="A0A8X6F2V4"/>
<keyword evidence="3" id="KW-1185">Reference proteome</keyword>
<reference evidence="2" key="1">
    <citation type="submission" date="2020-07" db="EMBL/GenBank/DDBJ databases">
        <title>Multicomponent nature underlies the extraordinary mechanical properties of spider dragline silk.</title>
        <authorList>
            <person name="Kono N."/>
            <person name="Nakamura H."/>
            <person name="Mori M."/>
            <person name="Yoshida Y."/>
            <person name="Ohtoshi R."/>
            <person name="Malay A.D."/>
            <person name="Moran D.A.P."/>
            <person name="Tomita M."/>
            <person name="Numata K."/>
            <person name="Arakawa K."/>
        </authorList>
    </citation>
    <scope>NUCLEOTIDE SEQUENCE</scope>
</reference>
<comment type="caution">
    <text evidence="2">The sequence shown here is derived from an EMBL/GenBank/DDBJ whole genome shotgun (WGS) entry which is preliminary data.</text>
</comment>